<reference evidence="6" key="2">
    <citation type="submission" date="2025-09" db="UniProtKB">
        <authorList>
            <consortium name="Ensembl"/>
        </authorList>
    </citation>
    <scope>IDENTIFICATION</scope>
</reference>
<dbReference type="GO" id="GO:0004521">
    <property type="term" value="F:RNA endonuclease activity"/>
    <property type="evidence" value="ECO:0007669"/>
    <property type="project" value="TreeGrafter"/>
</dbReference>
<dbReference type="PANTHER" id="PTHR13966:SF5">
    <property type="entry name" value="ENDONUCLEASE G, MITOCHONDRIAL"/>
    <property type="match status" value="1"/>
</dbReference>
<dbReference type="Pfam" id="PF01223">
    <property type="entry name" value="Endonuclease_NS"/>
    <property type="match status" value="1"/>
</dbReference>
<protein>
    <submittedName>
        <fullName evidence="6">Uncharacterized protein</fullName>
    </submittedName>
</protein>
<evidence type="ECO:0000259" key="5">
    <source>
        <dbReference type="SMART" id="SM00892"/>
    </source>
</evidence>
<name>A0A672KHY9_SINGR</name>
<keyword evidence="7" id="KW-1185">Reference proteome</keyword>
<evidence type="ECO:0000256" key="1">
    <source>
        <dbReference type="ARBA" id="ARBA00010052"/>
    </source>
</evidence>
<evidence type="ECO:0000256" key="3">
    <source>
        <dbReference type="PIRSR" id="PIRSR640255-2"/>
    </source>
</evidence>
<feature type="domain" description="DNA/RNA non-specific endonuclease/pyrophosphatase/phosphodiesterase" evidence="5">
    <location>
        <begin position="78"/>
        <end position="245"/>
    </location>
</feature>
<evidence type="ECO:0000259" key="4">
    <source>
        <dbReference type="SMART" id="SM00477"/>
    </source>
</evidence>
<proteinExistence type="inferred from homology"/>
<sequence length="254" mass="28641">FCRSGSQATKNYPGALADLSGTNLSAASESKKADETICIRIPVSAMFSSGSPVSRREAQQPSQYKLINVFPSDTDLKIRKSYAMSFDTETKNAKWVYEILNKETIVKECERPEYFGHGYVKGHLAAAANHRWCREANNDANLFSNMIPQNSTLNNNKNEICNVHVYTGPLYRRPMDHSVLGGKRVPSHLFKVIIVENVKGTVEEPKCYMTPNEAPQTNNSNDCKVNIEDIQRFSGLKFIEHRPNKNITTSFTHY</sequence>
<evidence type="ECO:0000313" key="6">
    <source>
        <dbReference type="Ensembl" id="ENSSGRP00000011116.1"/>
    </source>
</evidence>
<dbReference type="InterPro" id="IPR044925">
    <property type="entry name" value="His-Me_finger_sf"/>
</dbReference>
<dbReference type="AlphaFoldDB" id="A0A672KHY9"/>
<dbReference type="SUPFAM" id="SSF54060">
    <property type="entry name" value="His-Me finger endonucleases"/>
    <property type="match status" value="1"/>
</dbReference>
<dbReference type="GO" id="GO:0046872">
    <property type="term" value="F:metal ion binding"/>
    <property type="evidence" value="ECO:0007669"/>
    <property type="project" value="UniProtKB-KW"/>
</dbReference>
<dbReference type="InterPro" id="IPR020821">
    <property type="entry name" value="ENPP1-3/EXOG-like_nuc-like"/>
</dbReference>
<reference evidence="6" key="1">
    <citation type="submission" date="2025-08" db="UniProtKB">
        <authorList>
            <consortium name="Ensembl"/>
        </authorList>
    </citation>
    <scope>IDENTIFICATION</scope>
</reference>
<evidence type="ECO:0000256" key="2">
    <source>
        <dbReference type="PIRSR" id="PIRSR640255-1"/>
    </source>
</evidence>
<dbReference type="Ensembl" id="ENSSGRT00000012058.1">
    <property type="protein sequence ID" value="ENSSGRP00000011116.1"/>
    <property type="gene ID" value="ENSSGRG00000007238.1"/>
</dbReference>
<dbReference type="GO" id="GO:0005743">
    <property type="term" value="C:mitochondrial inner membrane"/>
    <property type="evidence" value="ECO:0007669"/>
    <property type="project" value="TreeGrafter"/>
</dbReference>
<dbReference type="GO" id="GO:0003676">
    <property type="term" value="F:nucleic acid binding"/>
    <property type="evidence" value="ECO:0007669"/>
    <property type="project" value="InterPro"/>
</dbReference>
<dbReference type="Gene3D" id="3.40.570.10">
    <property type="entry name" value="Extracellular Endonuclease, subunit A"/>
    <property type="match status" value="1"/>
</dbReference>
<dbReference type="GO" id="GO:0005634">
    <property type="term" value="C:nucleus"/>
    <property type="evidence" value="ECO:0007669"/>
    <property type="project" value="TreeGrafter"/>
</dbReference>
<organism evidence="6 7">
    <name type="scientific">Sinocyclocheilus grahami</name>
    <name type="common">Dianchi golden-line fish</name>
    <name type="synonym">Barbus grahami</name>
    <dbReference type="NCBI Taxonomy" id="75366"/>
    <lineage>
        <taxon>Eukaryota</taxon>
        <taxon>Metazoa</taxon>
        <taxon>Chordata</taxon>
        <taxon>Craniata</taxon>
        <taxon>Vertebrata</taxon>
        <taxon>Euteleostomi</taxon>
        <taxon>Actinopterygii</taxon>
        <taxon>Neopterygii</taxon>
        <taxon>Teleostei</taxon>
        <taxon>Ostariophysi</taxon>
        <taxon>Cypriniformes</taxon>
        <taxon>Cyprinidae</taxon>
        <taxon>Cyprininae</taxon>
        <taxon>Sinocyclocheilus</taxon>
    </lineage>
</organism>
<dbReference type="PANTHER" id="PTHR13966">
    <property type="entry name" value="ENDONUCLEASE RELATED"/>
    <property type="match status" value="1"/>
</dbReference>
<evidence type="ECO:0000313" key="7">
    <source>
        <dbReference type="Proteomes" id="UP000472262"/>
    </source>
</evidence>
<dbReference type="InterPro" id="IPR040255">
    <property type="entry name" value="Non-specific_endonuclease"/>
</dbReference>
<dbReference type="SMART" id="SM00892">
    <property type="entry name" value="Endonuclease_NS"/>
    <property type="match status" value="1"/>
</dbReference>
<comment type="similarity">
    <text evidence="1">Belongs to the DNA/RNA non-specific endonuclease family.</text>
</comment>
<accession>A0A672KHY9</accession>
<dbReference type="Proteomes" id="UP000472262">
    <property type="component" value="Unassembled WGS sequence"/>
</dbReference>
<dbReference type="GO" id="GO:0006309">
    <property type="term" value="P:apoptotic DNA fragmentation"/>
    <property type="evidence" value="ECO:0007669"/>
    <property type="project" value="TreeGrafter"/>
</dbReference>
<dbReference type="SMART" id="SM00477">
    <property type="entry name" value="NUC"/>
    <property type="match status" value="1"/>
</dbReference>
<dbReference type="InterPro" id="IPR044929">
    <property type="entry name" value="DNA/RNA_non-sp_Endonuclease_sf"/>
</dbReference>
<feature type="active site" description="Proton acceptor" evidence="2">
    <location>
        <position position="123"/>
    </location>
</feature>
<keyword evidence="3" id="KW-0479">Metal-binding</keyword>
<dbReference type="InterPro" id="IPR001604">
    <property type="entry name" value="Endo_G_ENPP1-like_dom"/>
</dbReference>
<dbReference type="GO" id="GO:0000014">
    <property type="term" value="F:single-stranded DNA endodeoxyribonuclease activity"/>
    <property type="evidence" value="ECO:0007669"/>
    <property type="project" value="TreeGrafter"/>
</dbReference>
<feature type="domain" description="ENPP1-3/EXOG-like endonuclease/phosphodiesterase" evidence="4">
    <location>
        <begin position="79"/>
        <end position="245"/>
    </location>
</feature>
<dbReference type="InParanoid" id="A0A672KHY9"/>
<feature type="binding site" evidence="3">
    <location>
        <position position="154"/>
    </location>
    <ligand>
        <name>Mg(2+)</name>
        <dbReference type="ChEBI" id="CHEBI:18420"/>
        <note>catalytic</note>
    </ligand>
</feature>